<dbReference type="Proteomes" id="UP000824120">
    <property type="component" value="Chromosome 11"/>
</dbReference>
<comment type="caution">
    <text evidence="1">The sequence shown here is derived from an EMBL/GenBank/DDBJ whole genome shotgun (WGS) entry which is preliminary data.</text>
</comment>
<dbReference type="AlphaFoldDB" id="A0A9J5WF34"/>
<accession>A0A9J5WF34</accession>
<name>A0A9J5WF34_SOLCO</name>
<protein>
    <submittedName>
        <fullName evidence="1">Uncharacterized protein</fullName>
    </submittedName>
</protein>
<gene>
    <name evidence="1" type="ORF">H5410_054495</name>
</gene>
<reference evidence="1 2" key="1">
    <citation type="submission" date="2020-09" db="EMBL/GenBank/DDBJ databases">
        <title>De no assembly of potato wild relative species, Solanum commersonii.</title>
        <authorList>
            <person name="Cho K."/>
        </authorList>
    </citation>
    <scope>NUCLEOTIDE SEQUENCE [LARGE SCALE GENOMIC DNA]</scope>
    <source>
        <strain evidence="1">LZ3.2</strain>
        <tissue evidence="1">Leaf</tissue>
    </source>
</reference>
<sequence length="214" mass="24358">MTKTARPFFKVKRIAEQVNPLICQFLYAIVHELFFYPEFGPHFFQKFSWTSVKTLAMVIVALTAKMANFQGQMIPGEDIIFAKKFHGHPLRLSYGASWPSQPKQPIIKVNQALKQSMDFLVIRNSNLNFAKKFHGHPFRPLLCIQLALTAKTSHFQGQTIPIADKPPILRILLRSKLVITAKTTHFQGQSSLGVSKPPIIRFLCAIVHRFFGDP</sequence>
<proteinExistence type="predicted"/>
<evidence type="ECO:0000313" key="2">
    <source>
        <dbReference type="Proteomes" id="UP000824120"/>
    </source>
</evidence>
<keyword evidence="2" id="KW-1185">Reference proteome</keyword>
<dbReference type="EMBL" id="JACXVP010000011">
    <property type="protein sequence ID" value="KAG5574361.1"/>
    <property type="molecule type" value="Genomic_DNA"/>
</dbReference>
<evidence type="ECO:0000313" key="1">
    <source>
        <dbReference type="EMBL" id="KAG5574361.1"/>
    </source>
</evidence>
<organism evidence="1 2">
    <name type="scientific">Solanum commersonii</name>
    <name type="common">Commerson's wild potato</name>
    <name type="synonym">Commerson's nightshade</name>
    <dbReference type="NCBI Taxonomy" id="4109"/>
    <lineage>
        <taxon>Eukaryota</taxon>
        <taxon>Viridiplantae</taxon>
        <taxon>Streptophyta</taxon>
        <taxon>Embryophyta</taxon>
        <taxon>Tracheophyta</taxon>
        <taxon>Spermatophyta</taxon>
        <taxon>Magnoliopsida</taxon>
        <taxon>eudicotyledons</taxon>
        <taxon>Gunneridae</taxon>
        <taxon>Pentapetalae</taxon>
        <taxon>asterids</taxon>
        <taxon>lamiids</taxon>
        <taxon>Solanales</taxon>
        <taxon>Solanaceae</taxon>
        <taxon>Solanoideae</taxon>
        <taxon>Solaneae</taxon>
        <taxon>Solanum</taxon>
    </lineage>
</organism>